<evidence type="ECO:0000313" key="2">
    <source>
        <dbReference type="EMBL" id="CAI9955400.1"/>
    </source>
</evidence>
<keyword evidence="4" id="KW-1185">Reference proteome</keyword>
<dbReference type="EMBL" id="CAXDID020000010">
    <property type="protein sequence ID" value="CAL5979084.1"/>
    <property type="molecule type" value="Genomic_DNA"/>
</dbReference>
<gene>
    <name evidence="2" type="ORF">HINF_LOCUS43045</name>
    <name evidence="3" type="ORF">HINF_LOCUS5231</name>
</gene>
<protein>
    <submittedName>
        <fullName evidence="3">Hypothetical_protein</fullName>
    </submittedName>
</protein>
<feature type="transmembrane region" description="Helical" evidence="1">
    <location>
        <begin position="171"/>
        <end position="192"/>
    </location>
</feature>
<evidence type="ECO:0000313" key="4">
    <source>
        <dbReference type="Proteomes" id="UP001642409"/>
    </source>
</evidence>
<accession>A0AA86QP56</accession>
<keyword evidence="1" id="KW-0812">Transmembrane</keyword>
<dbReference type="EMBL" id="CATOUU010000865">
    <property type="protein sequence ID" value="CAI9955400.1"/>
    <property type="molecule type" value="Genomic_DNA"/>
</dbReference>
<dbReference type="AlphaFoldDB" id="A0AA86QP56"/>
<organism evidence="2">
    <name type="scientific">Hexamita inflata</name>
    <dbReference type="NCBI Taxonomy" id="28002"/>
    <lineage>
        <taxon>Eukaryota</taxon>
        <taxon>Metamonada</taxon>
        <taxon>Diplomonadida</taxon>
        <taxon>Hexamitidae</taxon>
        <taxon>Hexamitinae</taxon>
        <taxon>Hexamita</taxon>
    </lineage>
</organism>
<keyword evidence="1" id="KW-0472">Membrane</keyword>
<evidence type="ECO:0000313" key="3">
    <source>
        <dbReference type="EMBL" id="CAL5979084.1"/>
    </source>
</evidence>
<evidence type="ECO:0000256" key="1">
    <source>
        <dbReference type="SAM" id="Phobius"/>
    </source>
</evidence>
<comment type="caution">
    <text evidence="2">The sequence shown here is derived from an EMBL/GenBank/DDBJ whole genome shotgun (WGS) entry which is preliminary data.</text>
</comment>
<proteinExistence type="predicted"/>
<reference evidence="2" key="1">
    <citation type="submission" date="2023-06" db="EMBL/GenBank/DDBJ databases">
        <authorList>
            <person name="Kurt Z."/>
        </authorList>
    </citation>
    <scope>NUCLEOTIDE SEQUENCE</scope>
</reference>
<name>A0AA86QP56_9EUKA</name>
<sequence length="207" mass="24035">MLQMLNIAQLQIQSEKSCQYFCLKTNQVYNYSKEKCDCFDCAPDTYVFTEFNICGQFNIQEHCVSHKQCVSKCESCLSCQPGEHIIQYKCFSQYSLEYCLSIVSALEYCELQLDKYIPVRCSLPSFNRLRCAQNKSQLCEFDCVGAQIQCVNDQCVQVLFESPEELEKEEIVVITIFVLVFVSFAASLFISFKSIRKQKVRKVYNFI</sequence>
<dbReference type="Proteomes" id="UP001642409">
    <property type="component" value="Unassembled WGS sequence"/>
</dbReference>
<reference evidence="3 4" key="2">
    <citation type="submission" date="2024-07" db="EMBL/GenBank/DDBJ databases">
        <authorList>
            <person name="Akdeniz Z."/>
        </authorList>
    </citation>
    <scope>NUCLEOTIDE SEQUENCE [LARGE SCALE GENOMIC DNA]</scope>
</reference>
<keyword evidence="1" id="KW-1133">Transmembrane helix</keyword>